<gene>
    <name evidence="2" type="ORF">MON38_21875</name>
</gene>
<feature type="signal peptide" evidence="1">
    <location>
        <begin position="1"/>
        <end position="22"/>
    </location>
</feature>
<reference evidence="2" key="1">
    <citation type="submission" date="2022-03" db="EMBL/GenBank/DDBJ databases">
        <title>Bacterial whole genome sequence for Hymenobacter sp. DH14.</title>
        <authorList>
            <person name="Le V."/>
        </authorList>
    </citation>
    <scope>NUCLEOTIDE SEQUENCE</scope>
    <source>
        <strain evidence="2">DH14</strain>
    </source>
</reference>
<dbReference type="AlphaFoldDB" id="A0A9X1VKX4"/>
<protein>
    <recommendedName>
        <fullName evidence="4">DUF4468 domain-containing protein</fullName>
    </recommendedName>
</protein>
<organism evidence="2 3">
    <name type="scientific">Hymenobacter cyanobacteriorum</name>
    <dbReference type="NCBI Taxonomy" id="2926463"/>
    <lineage>
        <taxon>Bacteria</taxon>
        <taxon>Pseudomonadati</taxon>
        <taxon>Bacteroidota</taxon>
        <taxon>Cytophagia</taxon>
        <taxon>Cytophagales</taxon>
        <taxon>Hymenobacteraceae</taxon>
        <taxon>Hymenobacter</taxon>
    </lineage>
</organism>
<keyword evidence="1" id="KW-0732">Signal</keyword>
<evidence type="ECO:0000313" key="2">
    <source>
        <dbReference type="EMBL" id="MCI1190082.1"/>
    </source>
</evidence>
<evidence type="ECO:0000313" key="3">
    <source>
        <dbReference type="Proteomes" id="UP001139193"/>
    </source>
</evidence>
<dbReference type="RefSeq" id="WP_241938289.1">
    <property type="nucleotide sequence ID" value="NZ_JALBGC010000007.1"/>
</dbReference>
<evidence type="ECO:0000256" key="1">
    <source>
        <dbReference type="SAM" id="SignalP"/>
    </source>
</evidence>
<feature type="chain" id="PRO_5040790028" description="DUF4468 domain-containing protein" evidence="1">
    <location>
        <begin position="23"/>
        <end position="202"/>
    </location>
</feature>
<accession>A0A9X1VKX4</accession>
<keyword evidence="3" id="KW-1185">Reference proteome</keyword>
<name>A0A9X1VKX4_9BACT</name>
<proteinExistence type="predicted"/>
<sequence>MKRTVMLLLTCLLLALRTVAQAPVKTAPDDLVVTAEIVGYEFVAAMSSKGKPIQAGKPVLSLSARMAIRNNTSHQREIVVMRCSWHWAWASKGAYSICGPSGCDGNSPEPIIIPAGQTVEFYDKLCAQSPTGYASDSVKTFQLGFIDIIDKDYKAFIFNQQLSREPAIYWSNVLQDDARPIATEEVKRKVNRRQYGLLGKEE</sequence>
<dbReference type="EMBL" id="JALBGC010000007">
    <property type="protein sequence ID" value="MCI1190082.1"/>
    <property type="molecule type" value="Genomic_DNA"/>
</dbReference>
<evidence type="ECO:0008006" key="4">
    <source>
        <dbReference type="Google" id="ProtNLM"/>
    </source>
</evidence>
<comment type="caution">
    <text evidence="2">The sequence shown here is derived from an EMBL/GenBank/DDBJ whole genome shotgun (WGS) entry which is preliminary data.</text>
</comment>
<dbReference type="Proteomes" id="UP001139193">
    <property type="component" value="Unassembled WGS sequence"/>
</dbReference>